<evidence type="ECO:0000313" key="5">
    <source>
        <dbReference type="Proteomes" id="UP000245412"/>
    </source>
</evidence>
<name>A0AB73TAC1_9FIRM</name>
<dbReference type="RefSeq" id="WP_109624541.1">
    <property type="nucleotide sequence ID" value="NZ_JANKBI010000001.1"/>
</dbReference>
<dbReference type="InterPro" id="IPR050624">
    <property type="entry name" value="HTH-type_Tx_Regulator"/>
</dbReference>
<dbReference type="GO" id="GO:0003677">
    <property type="term" value="F:DNA binding"/>
    <property type="evidence" value="ECO:0007669"/>
    <property type="project" value="UniProtKB-UniRule"/>
</dbReference>
<dbReference type="PANTHER" id="PTHR43479">
    <property type="entry name" value="ACREF/ENVCD OPERON REPRESSOR-RELATED"/>
    <property type="match status" value="1"/>
</dbReference>
<gene>
    <name evidence="4" type="ORF">C7383_101508</name>
</gene>
<reference evidence="4 5" key="1">
    <citation type="submission" date="2018-05" db="EMBL/GenBank/DDBJ databases">
        <authorList>
            <person name="Goeker M."/>
            <person name="Huntemann M."/>
            <person name="Clum A."/>
            <person name="Pillay M."/>
            <person name="Palaniappan K."/>
            <person name="Varghese N."/>
            <person name="Mikhailova N."/>
            <person name="Stamatis D."/>
            <person name="Reddy T."/>
            <person name="Daum C."/>
            <person name="Shapiro N."/>
            <person name="Ivanova N."/>
            <person name="Kyrpides N."/>
            <person name="Woyke T."/>
        </authorList>
    </citation>
    <scope>NUCLEOTIDE SEQUENCE [LARGE SCALE GENOMIC DNA]</scope>
    <source>
        <strain evidence="4 5">DSM 26524</strain>
    </source>
</reference>
<evidence type="ECO:0000256" key="1">
    <source>
        <dbReference type="ARBA" id="ARBA00023125"/>
    </source>
</evidence>
<evidence type="ECO:0000259" key="3">
    <source>
        <dbReference type="PROSITE" id="PS50977"/>
    </source>
</evidence>
<dbReference type="PANTHER" id="PTHR43479:SF7">
    <property type="entry name" value="TETR-FAMILY TRANSCRIPTIONAL REGULATOR"/>
    <property type="match status" value="1"/>
</dbReference>
<dbReference type="Pfam" id="PF00440">
    <property type="entry name" value="TetR_N"/>
    <property type="match status" value="1"/>
</dbReference>
<dbReference type="AlphaFoldDB" id="A0AB73TAC1"/>
<dbReference type="EMBL" id="QGGY01000001">
    <property type="protein sequence ID" value="PWJ79131.1"/>
    <property type="molecule type" value="Genomic_DNA"/>
</dbReference>
<sequence length="184" mass="21836">MPVDMKKLIAEAVHTLLIEKKVKKLTVKDIVEECHITRQSFYYHFEDIPDLLRWILEQSKEEFMREARNQREAESALRYFFLMAINALPYIKKTVQSNYGDEIERLMEQQTYRLFEQLIEENNLYQGCSRFELKLVIRYHSQAIIGILREWTEEDTKNLDQIVHGVYLLMTGGISPTKTADAEK</sequence>
<keyword evidence="1 2" id="KW-0238">DNA-binding</keyword>
<evidence type="ECO:0000313" key="4">
    <source>
        <dbReference type="EMBL" id="PWJ79131.1"/>
    </source>
</evidence>
<proteinExistence type="predicted"/>
<dbReference type="InterPro" id="IPR009057">
    <property type="entry name" value="Homeodomain-like_sf"/>
</dbReference>
<dbReference type="InterPro" id="IPR001647">
    <property type="entry name" value="HTH_TetR"/>
</dbReference>
<dbReference type="PROSITE" id="PS50977">
    <property type="entry name" value="HTH_TETR_2"/>
    <property type="match status" value="1"/>
</dbReference>
<protein>
    <submittedName>
        <fullName evidence="4">TetR family transcriptional regulator</fullName>
    </submittedName>
</protein>
<comment type="caution">
    <text evidence="4">The sequence shown here is derived from an EMBL/GenBank/DDBJ whole genome shotgun (WGS) entry which is preliminary data.</text>
</comment>
<evidence type="ECO:0000256" key="2">
    <source>
        <dbReference type="PROSITE-ProRule" id="PRU00335"/>
    </source>
</evidence>
<feature type="DNA-binding region" description="H-T-H motif" evidence="2">
    <location>
        <begin position="26"/>
        <end position="45"/>
    </location>
</feature>
<dbReference type="Proteomes" id="UP000245412">
    <property type="component" value="Unassembled WGS sequence"/>
</dbReference>
<organism evidence="4 5">
    <name type="scientific">Murimonas intestini</name>
    <dbReference type="NCBI Taxonomy" id="1337051"/>
    <lineage>
        <taxon>Bacteria</taxon>
        <taxon>Bacillati</taxon>
        <taxon>Bacillota</taxon>
        <taxon>Clostridia</taxon>
        <taxon>Lachnospirales</taxon>
        <taxon>Lachnospiraceae</taxon>
        <taxon>Murimonas</taxon>
    </lineage>
</organism>
<feature type="domain" description="HTH tetR-type" evidence="3">
    <location>
        <begin position="3"/>
        <end position="63"/>
    </location>
</feature>
<dbReference type="SUPFAM" id="SSF46689">
    <property type="entry name" value="Homeodomain-like"/>
    <property type="match status" value="1"/>
</dbReference>
<accession>A0AB73TAC1</accession>
<dbReference type="Gene3D" id="1.10.357.10">
    <property type="entry name" value="Tetracycline Repressor, domain 2"/>
    <property type="match status" value="1"/>
</dbReference>
<keyword evidence="5" id="KW-1185">Reference proteome</keyword>